<evidence type="ECO:0000256" key="2">
    <source>
        <dbReference type="ARBA" id="ARBA00004620"/>
    </source>
</evidence>
<dbReference type="PROSITE" id="PS51434">
    <property type="entry name" value="NUP_C"/>
    <property type="match status" value="1"/>
</dbReference>
<evidence type="ECO:0000256" key="8">
    <source>
        <dbReference type="ARBA" id="ARBA00022737"/>
    </source>
</evidence>
<reference evidence="20 21" key="1">
    <citation type="submission" date="2024-01" db="EMBL/GenBank/DDBJ databases">
        <title>The genome of the rayed Mediterranean limpet Patella caerulea (Linnaeus, 1758).</title>
        <authorList>
            <person name="Anh-Thu Weber A."/>
            <person name="Halstead-Nussloch G."/>
        </authorList>
    </citation>
    <scope>NUCLEOTIDE SEQUENCE [LARGE SCALE GENOMIC DNA]</scope>
    <source>
        <strain evidence="20">AATW-2023a</strain>
        <tissue evidence="20">Whole specimen</tissue>
    </source>
</reference>
<dbReference type="GO" id="GO:0031965">
    <property type="term" value="C:nuclear membrane"/>
    <property type="evidence" value="ECO:0007669"/>
    <property type="project" value="UniProtKB-SubCell"/>
</dbReference>
<proteinExistence type="inferred from homology"/>
<dbReference type="GO" id="GO:0003723">
    <property type="term" value="F:RNA binding"/>
    <property type="evidence" value="ECO:0007669"/>
    <property type="project" value="TreeGrafter"/>
</dbReference>
<dbReference type="GO" id="GO:0006405">
    <property type="term" value="P:RNA export from nucleus"/>
    <property type="evidence" value="ECO:0007669"/>
    <property type="project" value="TreeGrafter"/>
</dbReference>
<dbReference type="GO" id="GO:0034398">
    <property type="term" value="P:telomere tethering at nuclear periphery"/>
    <property type="evidence" value="ECO:0007669"/>
    <property type="project" value="TreeGrafter"/>
</dbReference>
<feature type="compositionally biased region" description="Polar residues" evidence="18">
    <location>
        <begin position="81"/>
        <end position="97"/>
    </location>
</feature>
<comment type="subcellular location">
    <subcellularLocation>
        <location evidence="2">Nucleus membrane</location>
        <topology evidence="2">Peripheral membrane protein</topology>
        <orientation evidence="2">Nucleoplasmic side</orientation>
    </subcellularLocation>
    <subcellularLocation>
        <location evidence="1">Nucleus</location>
        <location evidence="1">Nuclear pore complex</location>
    </subcellularLocation>
    <subcellularLocation>
        <location evidence="3">Nucleus</location>
        <location evidence="3">Nucleoplasm</location>
    </subcellularLocation>
</comment>
<keyword evidence="8" id="KW-0677">Repeat</keyword>
<feature type="region of interest" description="Disordered" evidence="18">
    <location>
        <begin position="608"/>
        <end position="642"/>
    </location>
</feature>
<evidence type="ECO:0000256" key="13">
    <source>
        <dbReference type="ARBA" id="ARBA00022927"/>
    </source>
</evidence>
<dbReference type="GO" id="GO:0044614">
    <property type="term" value="C:nuclear pore cytoplasmic filaments"/>
    <property type="evidence" value="ECO:0007669"/>
    <property type="project" value="TreeGrafter"/>
</dbReference>
<evidence type="ECO:0000256" key="6">
    <source>
        <dbReference type="ARBA" id="ARBA00022448"/>
    </source>
</evidence>
<gene>
    <name evidence="20" type="ORF">SNE40_017301</name>
</gene>
<dbReference type="Pfam" id="PF12110">
    <property type="entry name" value="Nup96"/>
    <property type="match status" value="1"/>
</dbReference>
<name>A0AAN8JAU4_PATCE</name>
<keyword evidence="9" id="KW-0378">Hydrolase</keyword>
<dbReference type="FunFam" id="1.10.10.2360:FF:000001">
    <property type="entry name" value="Nuclear pore complex protein Nup98-Nup96"/>
    <property type="match status" value="1"/>
</dbReference>
<accession>A0AAN8JAU4</accession>
<dbReference type="Pfam" id="PF04096">
    <property type="entry name" value="Nucleoporin2"/>
    <property type="match status" value="1"/>
</dbReference>
<keyword evidence="16" id="KW-0472">Membrane</keyword>
<keyword evidence="14" id="KW-0811">Translocation</keyword>
<feature type="compositionally biased region" description="Polar residues" evidence="18">
    <location>
        <begin position="722"/>
        <end position="737"/>
    </location>
</feature>
<dbReference type="Gene3D" id="3.30.1610.10">
    <property type="entry name" value="Peptidase S59, nucleoporin"/>
    <property type="match status" value="1"/>
</dbReference>
<keyword evidence="21" id="KW-1185">Reference proteome</keyword>
<dbReference type="GO" id="GO:0017056">
    <property type="term" value="F:structural constituent of nuclear pore"/>
    <property type="evidence" value="ECO:0007669"/>
    <property type="project" value="InterPro"/>
</dbReference>
<dbReference type="Proteomes" id="UP001347796">
    <property type="component" value="Unassembled WGS sequence"/>
</dbReference>
<dbReference type="InterPro" id="IPR036903">
    <property type="entry name" value="Nup98_auto-Pept-S59_dom_sf"/>
</dbReference>
<dbReference type="Gene3D" id="1.10.10.2360">
    <property type="match status" value="1"/>
</dbReference>
<keyword evidence="7" id="KW-0645">Protease</keyword>
<protein>
    <recommendedName>
        <fullName evidence="5">Nuclear pore complex protein Nup98-Nup96</fullName>
    </recommendedName>
</protein>
<keyword evidence="6" id="KW-0813">Transport</keyword>
<dbReference type="GO" id="GO:0005654">
    <property type="term" value="C:nucleoplasm"/>
    <property type="evidence" value="ECO:0007669"/>
    <property type="project" value="UniProtKB-SubCell"/>
</dbReference>
<evidence type="ECO:0000256" key="10">
    <source>
        <dbReference type="ARBA" id="ARBA00022813"/>
    </source>
</evidence>
<dbReference type="PANTHER" id="PTHR23198">
    <property type="entry name" value="NUCLEOPORIN"/>
    <property type="match status" value="1"/>
</dbReference>
<keyword evidence="15" id="KW-0906">Nuclear pore complex</keyword>
<dbReference type="GO" id="GO:0000973">
    <property type="term" value="P:post-transcriptional tethering of RNA polymerase II gene DNA at nuclear periphery"/>
    <property type="evidence" value="ECO:0007669"/>
    <property type="project" value="TreeGrafter"/>
</dbReference>
<evidence type="ECO:0000256" key="11">
    <source>
        <dbReference type="ARBA" id="ARBA00022816"/>
    </source>
</evidence>
<organism evidence="20 21">
    <name type="scientific">Patella caerulea</name>
    <name type="common">Rayed Mediterranean limpet</name>
    <dbReference type="NCBI Taxonomy" id="87958"/>
    <lineage>
        <taxon>Eukaryota</taxon>
        <taxon>Metazoa</taxon>
        <taxon>Spiralia</taxon>
        <taxon>Lophotrochozoa</taxon>
        <taxon>Mollusca</taxon>
        <taxon>Gastropoda</taxon>
        <taxon>Patellogastropoda</taxon>
        <taxon>Patelloidea</taxon>
        <taxon>Patellidae</taxon>
        <taxon>Patella</taxon>
    </lineage>
</organism>
<evidence type="ECO:0000256" key="4">
    <source>
        <dbReference type="ARBA" id="ARBA00008926"/>
    </source>
</evidence>
<dbReference type="InterPro" id="IPR021967">
    <property type="entry name" value="Nup98_C"/>
</dbReference>
<evidence type="ECO:0000256" key="17">
    <source>
        <dbReference type="ARBA" id="ARBA00023242"/>
    </source>
</evidence>
<dbReference type="FunFam" id="3.30.1610.10:FF:000001">
    <property type="entry name" value="Nuclear pore complex protein Nup98-Nup96"/>
    <property type="match status" value="1"/>
</dbReference>
<dbReference type="GO" id="GO:0051028">
    <property type="term" value="P:mRNA transport"/>
    <property type="evidence" value="ECO:0007669"/>
    <property type="project" value="UniProtKB-KW"/>
</dbReference>
<dbReference type="Gene3D" id="1.25.40.690">
    <property type="match status" value="1"/>
</dbReference>
<dbReference type="PANTHER" id="PTHR23198:SF6">
    <property type="entry name" value="NUCLEAR PORE COMPLEX PROTEIN NUP98-NUP96"/>
    <property type="match status" value="1"/>
</dbReference>
<dbReference type="SUPFAM" id="SSF82215">
    <property type="entry name" value="C-terminal autoproteolytic domain of nucleoporin nup98"/>
    <property type="match status" value="1"/>
</dbReference>
<dbReference type="Pfam" id="PF21240">
    <property type="entry name" value="Nup98_GLEBS"/>
    <property type="match status" value="1"/>
</dbReference>
<evidence type="ECO:0000313" key="20">
    <source>
        <dbReference type="EMBL" id="KAK6173932.1"/>
    </source>
</evidence>
<feature type="compositionally biased region" description="Polar residues" evidence="18">
    <location>
        <begin position="616"/>
        <end position="638"/>
    </location>
</feature>
<feature type="region of interest" description="Disordered" evidence="18">
    <location>
        <begin position="722"/>
        <end position="741"/>
    </location>
</feature>
<sequence length="1847" mass="201096">MFGGFNNTQSTFGNSFGTAQPTGFGTGANTSFSTGAGQTGGLFGSTNNNTPGLFGNKTSFGGTTGFGATPNTNAAGGLFGGQNTQTPAGGLFSTPNNNAAFGAKTPGFTGFGTNTGASTGLFGSNTQNTGTTLFGQNTGGTTMFGATAQSTSGTVVKFEPPSGQDSMVKNGQTTTINTRHQCITAMKQYDAKSLEELRFEDYGANRKGKQQTAGGLFGSTPAAATQSSTGFGFNANTTGFGGTTGFGAATSSGSGVFGQQPTQTSSTGLFGASKSIFGNTPSTSNNTTGFGFGTTNTSQPSTLFGGGNKSLFGTTATTQQQPLFGTATGTSTFGGTSFGGNTAFGTPAQSAGNLFGNKPAGFGTTTTASTGLFNNTSNNLFGAKPTGTATIGFGNTTATPGFGNAAATGGLFGNKTGFGATPGTTGFNAGGNTFSLGGLNAANTGGMFGNTQNKPGFGFNLNNTGTTNTTTGFGTGLGTGLGNFGGNTSTLGTNTGSTASNSMLQQQLLAVALSPYGDHPLFWNLKPTGAKKEDVLKPTNPTAQRAALMTSSQYKVSPGPTKKVKPKSLHNLLNGGKAQLFEGLGDEDFSFGNDTFVPRKSVKKLVLKKNRDNDDSSSNVTSPYPSNISINNDTSPTSGPVKRLYPDLSISSDCSIIPSTQKITDPITQTINLEESDNGRILDSQNIIRSRKLIEPINRASQKDASSLDDTITIFQKPRLSGETSVELNETPTSSDRYNGIRNSIEEQQSDDETDYEPGPAGIVLRRPGYFTVPSLDELCDSVDDNGECIVENFTIGREGYGSVFFPGLTNLTGLNLDEIVHFRRKEVVIYPDDDDKPPLGEGLNKKAEVTLDCVWPADKSTRSPIKSVERLAAINYQEKIEEITAKIGAKFIDYRPETGSWVFGVKHFSKYGLVDDSDDENTTDGEKKQLKMAQTNQQLVQKQKIQQHKVQGEGQNGELLKGQGLLPMTTGDGDTGKGQVVDISDEDADMSDVMKGDGQVKMEAEADDELKSIPSSHRLASQLGVGPQNMQVMKASFFTEDDYGDLEKGKLSTFTKSSGHASPLLKQAEKNMPSLFNQSLMSKYSSPLSIPRSPLPTDFEMESKAKIQKLFTPEPRKNIQHFISTPHPEYLHIHSGMKESDYPRKIVGSRIQREIPPVEESMVYRQQKLLLDSGFYMGRSFRVGWGPGWALAHSGTTVYQSIEDKAIKQAPFSLLPSNKGNNQVKSSGRDWLVAMEKVDVADYFSPEDKQFINHEREMLLIQLKNSVNTIDNGCPLFATQRGVTALHEYSTLTDKSLKDLKWHPDEGTIQHMSMVFNLCVALWGNMPGYQYHSEDVYAIHQARREMLSQWLSNTGADKIYREVNESKFKSNGHLEAIFSHLTGGQIAEACLLAQQSGDHRLALLLAQSTSSCISKQLLEQQLQDWKEVEADRFIQKTRLRLYMLLSGQLVLSTSDDIINICEDLDWKRALALHLWFKCKSNALIEEALQEYDASFQGSDLYCSYAQPPLPPYLESIKEERSEEEETIYDTCYHILKLYSDHMHRLEKILNPVTSTSQQLDYRLSWHLLQVLQGLNYHHLSSYLTAAIHISFSAQLESIGLWEWAVFVVLHIQEAQSRIEAVKSLLTRHVELSTDNDYIEKESFILEELRVPSIWIHEAKAVKARYERKHHEEVDHLLQAEKWNEAHLVILEHIASDAIINENYDYLMEFLQELCFGSRSCSVLNWSTGGKVFYDYINLCYTLEQLKQDEQSLCDLDKLQLDVQSLCVRVGGLNCRNARDKLCQCEMAKKSANLLRTLVTLQDPTGVKSFSTLAPYICKLPLPEDDCLLEVSELTQDYLREKMIIDR</sequence>
<evidence type="ECO:0000256" key="15">
    <source>
        <dbReference type="ARBA" id="ARBA00023132"/>
    </source>
</evidence>
<dbReference type="GO" id="GO:0008139">
    <property type="term" value="F:nuclear localization sequence binding"/>
    <property type="evidence" value="ECO:0007669"/>
    <property type="project" value="TreeGrafter"/>
</dbReference>
<comment type="caution">
    <text evidence="20">The sequence shown here is derived from an EMBL/GenBank/DDBJ whole genome shotgun (WGS) entry which is preliminary data.</text>
</comment>
<keyword evidence="13" id="KW-0653">Protein transport</keyword>
<evidence type="ECO:0000256" key="9">
    <source>
        <dbReference type="ARBA" id="ARBA00022801"/>
    </source>
</evidence>
<keyword evidence="17" id="KW-0539">Nucleus</keyword>
<evidence type="ECO:0000256" key="7">
    <source>
        <dbReference type="ARBA" id="ARBA00022670"/>
    </source>
</evidence>
<dbReference type="GO" id="GO:0006508">
    <property type="term" value="P:proteolysis"/>
    <property type="evidence" value="ECO:0007669"/>
    <property type="project" value="UniProtKB-KW"/>
</dbReference>
<keyword evidence="12" id="KW-0720">Serine protease</keyword>
<dbReference type="GO" id="GO:0006606">
    <property type="term" value="P:protein import into nucleus"/>
    <property type="evidence" value="ECO:0007669"/>
    <property type="project" value="TreeGrafter"/>
</dbReference>
<evidence type="ECO:0000256" key="1">
    <source>
        <dbReference type="ARBA" id="ARBA00004567"/>
    </source>
</evidence>
<evidence type="ECO:0000256" key="12">
    <source>
        <dbReference type="ARBA" id="ARBA00022825"/>
    </source>
</evidence>
<keyword evidence="10" id="KW-0068">Autocatalytic cleavage</keyword>
<feature type="domain" description="Peptidase S59" evidence="19">
    <location>
        <begin position="767"/>
        <end position="909"/>
    </location>
</feature>
<dbReference type="GO" id="GO:0008236">
    <property type="term" value="F:serine-type peptidase activity"/>
    <property type="evidence" value="ECO:0007669"/>
    <property type="project" value="UniProtKB-KW"/>
</dbReference>
<comment type="similarity">
    <text evidence="4">Belongs to the nucleoporin GLFG family.</text>
</comment>
<evidence type="ECO:0000256" key="3">
    <source>
        <dbReference type="ARBA" id="ARBA00004642"/>
    </source>
</evidence>
<evidence type="ECO:0000313" key="21">
    <source>
        <dbReference type="Proteomes" id="UP001347796"/>
    </source>
</evidence>
<feature type="region of interest" description="Disordered" evidence="18">
    <location>
        <begin position="76"/>
        <end position="97"/>
    </location>
</feature>
<dbReference type="InterPro" id="IPR037665">
    <property type="entry name" value="Nucleoporin_S59-like"/>
</dbReference>
<evidence type="ECO:0000256" key="16">
    <source>
        <dbReference type="ARBA" id="ARBA00023136"/>
    </source>
</evidence>
<dbReference type="InterPro" id="IPR007230">
    <property type="entry name" value="Nup98_auto-Pept-S59_dom"/>
</dbReference>
<evidence type="ECO:0000256" key="5">
    <source>
        <dbReference type="ARBA" id="ARBA00013472"/>
    </source>
</evidence>
<dbReference type="EMBL" id="JAZGQO010000011">
    <property type="protein sequence ID" value="KAK6173932.1"/>
    <property type="molecule type" value="Genomic_DNA"/>
</dbReference>
<evidence type="ECO:0000259" key="19">
    <source>
        <dbReference type="PROSITE" id="PS51434"/>
    </source>
</evidence>
<keyword evidence="11" id="KW-0509">mRNA transport</keyword>
<feature type="region of interest" description="Disordered" evidence="18">
    <location>
        <begin position="958"/>
        <end position="978"/>
    </location>
</feature>
<evidence type="ECO:0000256" key="18">
    <source>
        <dbReference type="SAM" id="MobiDB-lite"/>
    </source>
</evidence>
<evidence type="ECO:0000256" key="14">
    <source>
        <dbReference type="ARBA" id="ARBA00023010"/>
    </source>
</evidence>